<gene>
    <name evidence="2" type="ORF">L345_09227</name>
</gene>
<dbReference type="EMBL" id="AZIM01002023">
    <property type="protein sequence ID" value="ETE65003.1"/>
    <property type="molecule type" value="Genomic_DNA"/>
</dbReference>
<accession>V8NTK9</accession>
<evidence type="ECO:0000313" key="2">
    <source>
        <dbReference type="EMBL" id="ETE65003.1"/>
    </source>
</evidence>
<proteinExistence type="predicted"/>
<protein>
    <submittedName>
        <fullName evidence="2">Uncharacterized protein</fullName>
    </submittedName>
</protein>
<dbReference type="AlphaFoldDB" id="V8NTK9"/>
<feature type="non-terminal residue" evidence="2">
    <location>
        <position position="1"/>
    </location>
</feature>
<comment type="caution">
    <text evidence="2">The sequence shown here is derived from an EMBL/GenBank/DDBJ whole genome shotgun (WGS) entry which is preliminary data.</text>
</comment>
<keyword evidence="1" id="KW-0175">Coiled coil</keyword>
<keyword evidence="3" id="KW-1185">Reference proteome</keyword>
<reference evidence="2 3" key="1">
    <citation type="journal article" date="2013" name="Proc. Natl. Acad. Sci. U.S.A.">
        <title>The king cobra genome reveals dynamic gene evolution and adaptation in the snake venom system.</title>
        <authorList>
            <person name="Vonk F.J."/>
            <person name="Casewell N.R."/>
            <person name="Henkel C.V."/>
            <person name="Heimberg A.M."/>
            <person name="Jansen H.J."/>
            <person name="McCleary R.J."/>
            <person name="Kerkkamp H.M."/>
            <person name="Vos R.A."/>
            <person name="Guerreiro I."/>
            <person name="Calvete J.J."/>
            <person name="Wuster W."/>
            <person name="Woods A.E."/>
            <person name="Logan J.M."/>
            <person name="Harrison R.A."/>
            <person name="Castoe T.A."/>
            <person name="de Koning A.P."/>
            <person name="Pollock D.D."/>
            <person name="Yandell M."/>
            <person name="Calderon D."/>
            <person name="Renjifo C."/>
            <person name="Currier R.B."/>
            <person name="Salgado D."/>
            <person name="Pla D."/>
            <person name="Sanz L."/>
            <person name="Hyder A.S."/>
            <person name="Ribeiro J.M."/>
            <person name="Arntzen J.W."/>
            <person name="van den Thillart G.E."/>
            <person name="Boetzer M."/>
            <person name="Pirovano W."/>
            <person name="Dirks R.P."/>
            <person name="Spaink H.P."/>
            <person name="Duboule D."/>
            <person name="McGlinn E."/>
            <person name="Kini R.M."/>
            <person name="Richardson M.K."/>
        </authorList>
    </citation>
    <scope>NUCLEOTIDE SEQUENCE</scope>
    <source>
        <tissue evidence="2">Blood</tissue>
    </source>
</reference>
<evidence type="ECO:0000313" key="3">
    <source>
        <dbReference type="Proteomes" id="UP000018936"/>
    </source>
</evidence>
<dbReference type="Proteomes" id="UP000018936">
    <property type="component" value="Unassembled WGS sequence"/>
</dbReference>
<organism evidence="2 3">
    <name type="scientific">Ophiophagus hannah</name>
    <name type="common">King cobra</name>
    <name type="synonym">Naja hannah</name>
    <dbReference type="NCBI Taxonomy" id="8665"/>
    <lineage>
        <taxon>Eukaryota</taxon>
        <taxon>Metazoa</taxon>
        <taxon>Chordata</taxon>
        <taxon>Craniata</taxon>
        <taxon>Vertebrata</taxon>
        <taxon>Euteleostomi</taxon>
        <taxon>Lepidosauria</taxon>
        <taxon>Squamata</taxon>
        <taxon>Bifurcata</taxon>
        <taxon>Unidentata</taxon>
        <taxon>Episquamata</taxon>
        <taxon>Toxicofera</taxon>
        <taxon>Serpentes</taxon>
        <taxon>Colubroidea</taxon>
        <taxon>Elapidae</taxon>
        <taxon>Elapinae</taxon>
        <taxon>Ophiophagus</taxon>
    </lineage>
</organism>
<sequence>MLPVCPGSPEPVLPLHFSLSSQLIDAADLSWCVESCACAITELAVEQSLCEREQHSSVTTSRKDGDQMDPLALSVTKIIAQMNTEEDDYFSFTPWRKHLLGMENAENSIQGKAVPEGKLCQNAEGPPENREELFLDKNMAVAERSLVTASDRVDAAIENITARLSEFKQTMEQASDNVQVFKEASWLAGWVWLAARMTSWAWLGGHVTGWAWPTRHHSDRGCFSSPGHS</sequence>
<evidence type="ECO:0000256" key="1">
    <source>
        <dbReference type="SAM" id="Coils"/>
    </source>
</evidence>
<name>V8NTK9_OPHHA</name>
<feature type="coiled-coil region" evidence="1">
    <location>
        <begin position="157"/>
        <end position="184"/>
    </location>
</feature>